<feature type="region of interest" description="Disordered" evidence="1">
    <location>
        <begin position="73"/>
        <end position="114"/>
    </location>
</feature>
<proteinExistence type="predicted"/>
<sequence length="114" mass="12227">MSRASARRGRTPPRALFLCGEGHVYDPDEARWVPLGELVQDVHAGRRFTARQYGSGTDCTYRLLVRVLVAALGPRPTAPPDGGPWCPRHRSAPPGGRGDVPPADGGPAGYGRTR</sequence>
<reference evidence="2 3" key="1">
    <citation type="journal article" date="2019" name="Int. J. Syst. Evol. Microbiol.">
        <title>The Global Catalogue of Microorganisms (GCM) 10K type strain sequencing project: providing services to taxonomists for standard genome sequencing and annotation.</title>
        <authorList>
            <consortium name="The Broad Institute Genomics Platform"/>
            <consortium name="The Broad Institute Genome Sequencing Center for Infectious Disease"/>
            <person name="Wu L."/>
            <person name="Ma J."/>
        </authorList>
    </citation>
    <scope>NUCLEOTIDE SEQUENCE [LARGE SCALE GENOMIC DNA]</scope>
    <source>
        <strain evidence="2 3">JCM 4788</strain>
    </source>
</reference>
<dbReference type="RefSeq" id="WP_344029294.1">
    <property type="nucleotide sequence ID" value="NZ_BAAABX010000056.1"/>
</dbReference>
<feature type="compositionally biased region" description="Low complexity" evidence="1">
    <location>
        <begin position="99"/>
        <end position="114"/>
    </location>
</feature>
<organism evidence="2 3">
    <name type="scientific">Streptomyces luteireticuli</name>
    <dbReference type="NCBI Taxonomy" id="173858"/>
    <lineage>
        <taxon>Bacteria</taxon>
        <taxon>Bacillati</taxon>
        <taxon>Actinomycetota</taxon>
        <taxon>Actinomycetes</taxon>
        <taxon>Kitasatosporales</taxon>
        <taxon>Streptomycetaceae</taxon>
        <taxon>Streptomyces</taxon>
    </lineage>
</organism>
<protein>
    <submittedName>
        <fullName evidence="2">Uncharacterized protein</fullName>
    </submittedName>
</protein>
<evidence type="ECO:0000313" key="2">
    <source>
        <dbReference type="EMBL" id="GAA0424895.1"/>
    </source>
</evidence>
<evidence type="ECO:0000313" key="3">
    <source>
        <dbReference type="Proteomes" id="UP001500879"/>
    </source>
</evidence>
<name>A0ABN0YZQ0_9ACTN</name>
<comment type="caution">
    <text evidence="2">The sequence shown here is derived from an EMBL/GenBank/DDBJ whole genome shotgun (WGS) entry which is preliminary data.</text>
</comment>
<evidence type="ECO:0000256" key="1">
    <source>
        <dbReference type="SAM" id="MobiDB-lite"/>
    </source>
</evidence>
<gene>
    <name evidence="2" type="ORF">GCM10010357_53050</name>
</gene>
<dbReference type="EMBL" id="BAAABX010000056">
    <property type="protein sequence ID" value="GAA0424895.1"/>
    <property type="molecule type" value="Genomic_DNA"/>
</dbReference>
<dbReference type="Proteomes" id="UP001500879">
    <property type="component" value="Unassembled WGS sequence"/>
</dbReference>
<keyword evidence="3" id="KW-1185">Reference proteome</keyword>
<accession>A0ABN0YZQ0</accession>